<feature type="domain" description="CBS" evidence="4">
    <location>
        <begin position="1"/>
        <end position="60"/>
    </location>
</feature>
<dbReference type="Gene3D" id="3.90.1280.20">
    <property type="match status" value="1"/>
</dbReference>
<keyword evidence="1" id="KW-0677">Repeat</keyword>
<keyword evidence="2 3" id="KW-0129">CBS domain</keyword>
<name>A0A1U7NG18_9FIRM</name>
<evidence type="ECO:0000313" key="5">
    <source>
        <dbReference type="EMBL" id="OLU39688.1"/>
    </source>
</evidence>
<dbReference type="Gene3D" id="3.30.465.10">
    <property type="match status" value="1"/>
</dbReference>
<evidence type="ECO:0000313" key="6">
    <source>
        <dbReference type="Proteomes" id="UP000186341"/>
    </source>
</evidence>
<dbReference type="InterPro" id="IPR046342">
    <property type="entry name" value="CBS_dom_sf"/>
</dbReference>
<evidence type="ECO:0000259" key="4">
    <source>
        <dbReference type="PROSITE" id="PS51371"/>
    </source>
</evidence>
<dbReference type="InterPro" id="IPR000644">
    <property type="entry name" value="CBS_dom"/>
</dbReference>
<dbReference type="PROSITE" id="PS51371">
    <property type="entry name" value="CBS"/>
    <property type="match status" value="1"/>
</dbReference>
<evidence type="ECO:0000256" key="2">
    <source>
        <dbReference type="ARBA" id="ARBA00023122"/>
    </source>
</evidence>
<dbReference type="RefSeq" id="WP_075819386.1">
    <property type="nucleotide sequence ID" value="NZ_CAJUTZ010000015.1"/>
</dbReference>
<protein>
    <recommendedName>
        <fullName evidence="4">CBS domain-containing protein</fullName>
    </recommendedName>
</protein>
<accession>A0A1U7NG18</accession>
<dbReference type="InterPro" id="IPR016169">
    <property type="entry name" value="FAD-bd_PCMH_sub2"/>
</dbReference>
<dbReference type="OrthoDB" id="9798188at2"/>
<organism evidence="5 6">
    <name type="scientific">Ileibacterium valens</name>
    <dbReference type="NCBI Taxonomy" id="1862668"/>
    <lineage>
        <taxon>Bacteria</taxon>
        <taxon>Bacillati</taxon>
        <taxon>Bacillota</taxon>
        <taxon>Erysipelotrichia</taxon>
        <taxon>Erysipelotrichales</taxon>
        <taxon>Erysipelotrichaceae</taxon>
        <taxon>Ileibacterium</taxon>
    </lineage>
</organism>
<evidence type="ECO:0000256" key="1">
    <source>
        <dbReference type="ARBA" id="ARBA00022737"/>
    </source>
</evidence>
<dbReference type="GO" id="GO:0050660">
    <property type="term" value="F:flavin adenine dinucleotide binding"/>
    <property type="evidence" value="ECO:0007669"/>
    <property type="project" value="InterPro"/>
</dbReference>
<sequence>MAALEKPVFVWEYIGADELFTKMKKERLNMVIVLDEYGGVSGLLTLNDLIAELIGNFNEEDGLIFNEDGSCLVNGFTKIEKINKSFKTSIDEKYQTLNGLVYAMLDGGKKGIFSTG</sequence>
<comment type="caution">
    <text evidence="5">The sequence shown here is derived from an EMBL/GenBank/DDBJ whole genome shotgun (WGS) entry which is preliminary data.</text>
</comment>
<reference evidence="5 6" key="1">
    <citation type="submission" date="2016-11" db="EMBL/GenBank/DDBJ databases">
        <title>Description of two novel members of the family Erysipelotrichaceae: Ileibacterium lipovorans gen. nov., sp. nov. and Dubosiella newyorkensis, gen. nov., sp. nov.</title>
        <authorList>
            <person name="Cox L.M."/>
            <person name="Sohn J."/>
            <person name="Tyrrell K.L."/>
            <person name="Citron D.M."/>
            <person name="Lawson P.A."/>
            <person name="Patel N.B."/>
            <person name="Iizumi T."/>
            <person name="Perez-Perez G.I."/>
            <person name="Goldstein E.J."/>
            <person name="Blaser M.J."/>
        </authorList>
    </citation>
    <scope>NUCLEOTIDE SEQUENCE [LARGE SCALE GENOMIC DNA]</scope>
    <source>
        <strain evidence="5 6">NYU-BL-A3</strain>
    </source>
</reference>
<dbReference type="GeneID" id="82202807"/>
<dbReference type="InterPro" id="IPR036318">
    <property type="entry name" value="FAD-bd_PCMH-like_sf"/>
</dbReference>
<dbReference type="PANTHER" id="PTHR22777">
    <property type="entry name" value="HEMOLYSIN-RELATED"/>
    <property type="match status" value="1"/>
</dbReference>
<dbReference type="SUPFAM" id="SSF56176">
    <property type="entry name" value="FAD-binding/transporter-associated domain-like"/>
    <property type="match status" value="1"/>
</dbReference>
<dbReference type="AlphaFoldDB" id="A0A1U7NG18"/>
<dbReference type="SUPFAM" id="SSF54631">
    <property type="entry name" value="CBS-domain pair"/>
    <property type="match status" value="1"/>
</dbReference>
<dbReference type="EMBL" id="MPJW01000128">
    <property type="protein sequence ID" value="OLU39688.1"/>
    <property type="molecule type" value="Genomic_DNA"/>
</dbReference>
<gene>
    <name evidence="5" type="ORF">BO222_06265</name>
</gene>
<dbReference type="Proteomes" id="UP000186341">
    <property type="component" value="Unassembled WGS sequence"/>
</dbReference>
<proteinExistence type="predicted"/>
<evidence type="ECO:0000256" key="3">
    <source>
        <dbReference type="PROSITE-ProRule" id="PRU00703"/>
    </source>
</evidence>
<keyword evidence="6" id="KW-1185">Reference proteome</keyword>
<dbReference type="Pfam" id="PF00571">
    <property type="entry name" value="CBS"/>
    <property type="match status" value="1"/>
</dbReference>
<dbReference type="PANTHER" id="PTHR22777:SF17">
    <property type="entry name" value="UPF0053 PROTEIN SLL0260"/>
    <property type="match status" value="1"/>
</dbReference>